<gene>
    <name evidence="3" type="ORF">FRZ32_14685</name>
</gene>
<dbReference type="EMBL" id="VOQQ01000001">
    <property type="protein sequence ID" value="TXC64779.1"/>
    <property type="molecule type" value="Genomic_DNA"/>
</dbReference>
<reference evidence="3 4" key="1">
    <citation type="journal article" date="2015" name="J. Microbiol.">
        <title>Sphingosinicella ginsenosidimutans sp. nov., with ginsenoside converting activity.</title>
        <authorList>
            <person name="Kim J.K."/>
            <person name="Kang M.S."/>
            <person name="Park S.C."/>
            <person name="Kim K.M."/>
            <person name="Choi K."/>
            <person name="Yoon M.H."/>
            <person name="Im W.T."/>
        </authorList>
    </citation>
    <scope>NUCLEOTIDE SEQUENCE [LARGE SCALE GENOMIC DNA]</scope>
    <source>
        <strain evidence="3 4">BS-11</strain>
    </source>
</reference>
<keyword evidence="2" id="KW-0802">TPR repeat</keyword>
<dbReference type="RefSeq" id="WP_147044202.1">
    <property type="nucleotide sequence ID" value="NZ_BAABIR010000001.1"/>
</dbReference>
<dbReference type="SUPFAM" id="SSF48452">
    <property type="entry name" value="TPR-like"/>
    <property type="match status" value="2"/>
</dbReference>
<evidence type="ECO:0000313" key="3">
    <source>
        <dbReference type="EMBL" id="TXC64779.1"/>
    </source>
</evidence>
<comment type="caution">
    <text evidence="3">The sequence shown here is derived from an EMBL/GenBank/DDBJ whole genome shotgun (WGS) entry which is preliminary data.</text>
</comment>
<dbReference type="SMART" id="SM00028">
    <property type="entry name" value="TPR"/>
    <property type="match status" value="3"/>
</dbReference>
<dbReference type="SUPFAM" id="SSF52540">
    <property type="entry name" value="P-loop containing nucleoside triphosphate hydrolases"/>
    <property type="match status" value="1"/>
</dbReference>
<dbReference type="PANTHER" id="PTHR12788">
    <property type="entry name" value="PROTEIN-TYROSINE SULFOTRANSFERASE 2"/>
    <property type="match status" value="1"/>
</dbReference>
<dbReference type="InterPro" id="IPR026634">
    <property type="entry name" value="TPST-like"/>
</dbReference>
<evidence type="ECO:0000313" key="4">
    <source>
        <dbReference type="Proteomes" id="UP000321249"/>
    </source>
</evidence>
<dbReference type="Proteomes" id="UP000321249">
    <property type="component" value="Unassembled WGS sequence"/>
</dbReference>
<dbReference type="Gene3D" id="1.25.40.10">
    <property type="entry name" value="Tetratricopeptide repeat domain"/>
    <property type="match status" value="1"/>
</dbReference>
<dbReference type="Pfam" id="PF13432">
    <property type="entry name" value="TPR_16"/>
    <property type="match status" value="1"/>
</dbReference>
<dbReference type="AlphaFoldDB" id="A0A5C6TX14"/>
<dbReference type="Pfam" id="PF14559">
    <property type="entry name" value="TPR_19"/>
    <property type="match status" value="1"/>
</dbReference>
<dbReference type="PANTHER" id="PTHR12788:SF10">
    <property type="entry name" value="PROTEIN-TYROSINE SULFOTRANSFERASE"/>
    <property type="match status" value="1"/>
</dbReference>
<dbReference type="InterPro" id="IPR027417">
    <property type="entry name" value="P-loop_NTPase"/>
</dbReference>
<dbReference type="GO" id="GO:0008476">
    <property type="term" value="F:protein-tyrosine sulfotransferase activity"/>
    <property type="evidence" value="ECO:0007669"/>
    <property type="project" value="InterPro"/>
</dbReference>
<dbReference type="InterPro" id="IPR011990">
    <property type="entry name" value="TPR-like_helical_dom_sf"/>
</dbReference>
<evidence type="ECO:0000256" key="1">
    <source>
        <dbReference type="ARBA" id="ARBA00022679"/>
    </source>
</evidence>
<dbReference type="Gene3D" id="3.40.50.300">
    <property type="entry name" value="P-loop containing nucleotide triphosphate hydrolases"/>
    <property type="match status" value="1"/>
</dbReference>
<proteinExistence type="predicted"/>
<name>A0A5C6TX14_9SPHN</name>
<dbReference type="OrthoDB" id="9800698at2"/>
<dbReference type="PROSITE" id="PS50005">
    <property type="entry name" value="TPR"/>
    <property type="match status" value="1"/>
</dbReference>
<accession>A0A5C6TX14</accession>
<feature type="repeat" description="TPR" evidence="2">
    <location>
        <begin position="140"/>
        <end position="173"/>
    </location>
</feature>
<evidence type="ECO:0000256" key="2">
    <source>
        <dbReference type="PROSITE-ProRule" id="PRU00339"/>
    </source>
</evidence>
<dbReference type="Pfam" id="PF13469">
    <property type="entry name" value="Sulfotransfer_3"/>
    <property type="match status" value="1"/>
</dbReference>
<sequence>MTSIPPKARAAMELARRGEIEEAIEAGEAALSDAPGDGGLRWFVGMLHARRLDFDRAVPHLQQATSMMDDHPLARLELIRTLIAAGRLDEAAATITATQVGGPAALELVRLDALLSERRGDHRRAATLLRTVVARDGKDVESWGRLGACLLALGDMDEANGSFDRAIALSGGRHDLVLKRAEAQVAGGAGGAALDEARARAKARPADPMSRVIVARIEDLLDRPAEATASLRSALAIDPGFAPALLALADLLERDNCVDEFETVVDQLAQLDELPPTLPLLRARLALRKGEFEIARRLARVAPASIDPGMRAKLIGEASDRLGDVEAAFAAFTEMNGFTARETAGTAAMAAAYRERIGALSARITPEWYTTWRKPRPAPVFLFGFPRSGTTLLDTFLAGHPRAAVIEERPVLQAAADELGDPARLPLLDEAEIAALRRTYYDALDRVAPEAAEAELVIDKLPLGIADTALAHRIFPSARFIFVQRHPCDVVLSGYMTRFDPRGGMANFLTLEDLAELYDLTMDHWARCREVFPLDVHVVRYERLVADPESELRPLAAFLGIDWSPHLLDHRASAKARAFIGTPSYAQVSEPVYSRAKGRWLRYRRFMESVLPKLAPWAERMGYSI</sequence>
<protein>
    <submittedName>
        <fullName evidence="3">Tetratricopeptide repeat protein</fullName>
    </submittedName>
</protein>
<keyword evidence="4" id="KW-1185">Reference proteome</keyword>
<organism evidence="3 4">
    <name type="scientific">Allosphingosinicella ginsenosidimutans</name>
    <dbReference type="NCBI Taxonomy" id="1176539"/>
    <lineage>
        <taxon>Bacteria</taxon>
        <taxon>Pseudomonadati</taxon>
        <taxon>Pseudomonadota</taxon>
        <taxon>Alphaproteobacteria</taxon>
        <taxon>Sphingomonadales</taxon>
        <taxon>Sphingomonadaceae</taxon>
        <taxon>Allosphingosinicella</taxon>
    </lineage>
</organism>
<dbReference type="InterPro" id="IPR019734">
    <property type="entry name" value="TPR_rpt"/>
</dbReference>
<keyword evidence="1" id="KW-0808">Transferase</keyword>